<dbReference type="EMBL" id="CALNXK010000063">
    <property type="protein sequence ID" value="CAH3139769.1"/>
    <property type="molecule type" value="Genomic_DNA"/>
</dbReference>
<evidence type="ECO:0000313" key="6">
    <source>
        <dbReference type="EMBL" id="CAH3153247.1"/>
    </source>
</evidence>
<reference evidence="4 7" key="1">
    <citation type="submission" date="2022-05" db="EMBL/GenBank/DDBJ databases">
        <authorList>
            <consortium name="Genoscope - CEA"/>
            <person name="William W."/>
        </authorList>
    </citation>
    <scope>NUCLEOTIDE SEQUENCE [LARGE SCALE GENOMIC DNA]</scope>
</reference>
<evidence type="ECO:0000313" key="7">
    <source>
        <dbReference type="Proteomes" id="UP001159405"/>
    </source>
</evidence>
<dbReference type="EMBL" id="CALNXK010000096">
    <property type="protein sequence ID" value="CAH3153247.1"/>
    <property type="molecule type" value="Genomic_DNA"/>
</dbReference>
<dbReference type="EMBL" id="CALNXK010000054">
    <property type="protein sequence ID" value="CAH3134501.1"/>
    <property type="molecule type" value="Genomic_DNA"/>
</dbReference>
<dbReference type="Proteomes" id="UP001159405">
    <property type="component" value="Unassembled WGS sequence"/>
</dbReference>
<dbReference type="Gene3D" id="3.30.70.2330">
    <property type="match status" value="1"/>
</dbReference>
<comment type="caution">
    <text evidence="4">The sequence shown here is derived from an EMBL/GenBank/DDBJ whole genome shotgun (WGS) entry which is preliminary data.</text>
</comment>
<evidence type="ECO:0000313" key="5">
    <source>
        <dbReference type="EMBL" id="CAH3139769.1"/>
    </source>
</evidence>
<feature type="domain" description="HIRAN" evidence="3">
    <location>
        <begin position="6"/>
        <end position="106"/>
    </location>
</feature>
<evidence type="ECO:0000313" key="4">
    <source>
        <dbReference type="EMBL" id="CAH3134501.1"/>
    </source>
</evidence>
<evidence type="ECO:0000256" key="2">
    <source>
        <dbReference type="ARBA" id="ARBA00022801"/>
    </source>
</evidence>
<dbReference type="InterPro" id="IPR014905">
    <property type="entry name" value="HIRAN"/>
</dbReference>
<evidence type="ECO:0000259" key="3">
    <source>
        <dbReference type="SMART" id="SM00910"/>
    </source>
</evidence>
<protein>
    <recommendedName>
        <fullName evidence="3">HIRAN domain-containing protein</fullName>
    </recommendedName>
</protein>
<keyword evidence="7" id="KW-1185">Reference proteome</keyword>
<sequence length="136" mass="15873">MAEECEVYIESSVRGYHAYFKTTSVCVGEVLKCEIEDNNEHDKYAIAVRNEEGRLLGHVPIELSKCFNKLLRDFGEIEAECIGDRFNSGHGKGLEFPVDYRLIGNYRYLKRLIRRLKIKEFDENLNISDIRKCYDV</sequence>
<keyword evidence="1" id="KW-0479">Metal-binding</keyword>
<name>A0ABN8P5K3_9CNID</name>
<dbReference type="SMART" id="SM00910">
    <property type="entry name" value="HIRAN"/>
    <property type="match status" value="1"/>
</dbReference>
<dbReference type="Pfam" id="PF08797">
    <property type="entry name" value="HIRAN"/>
    <property type="match status" value="1"/>
</dbReference>
<proteinExistence type="predicted"/>
<gene>
    <name evidence="4" type="ORF">PLOB_00037397</name>
    <name evidence="5" type="ORF">PLOB_00040818</name>
    <name evidence="6" type="ORF">PLOB_00049485</name>
</gene>
<organism evidence="4 7">
    <name type="scientific">Porites lobata</name>
    <dbReference type="NCBI Taxonomy" id="104759"/>
    <lineage>
        <taxon>Eukaryota</taxon>
        <taxon>Metazoa</taxon>
        <taxon>Cnidaria</taxon>
        <taxon>Anthozoa</taxon>
        <taxon>Hexacorallia</taxon>
        <taxon>Scleractinia</taxon>
        <taxon>Fungiina</taxon>
        <taxon>Poritidae</taxon>
        <taxon>Porites</taxon>
    </lineage>
</organism>
<keyword evidence="2" id="KW-0378">Hydrolase</keyword>
<accession>A0ABN8P5K3</accession>
<evidence type="ECO:0000256" key="1">
    <source>
        <dbReference type="ARBA" id="ARBA00022723"/>
    </source>
</evidence>